<comment type="caution">
    <text evidence="1">The sequence shown here is derived from an EMBL/GenBank/DDBJ whole genome shotgun (WGS) entry which is preliminary data.</text>
</comment>
<evidence type="ECO:0000313" key="1">
    <source>
        <dbReference type="EMBL" id="KAG2222107.1"/>
    </source>
</evidence>
<proteinExistence type="predicted"/>
<dbReference type="Proteomes" id="UP000646827">
    <property type="component" value="Unassembled WGS sequence"/>
</dbReference>
<reference evidence="1 2" key="1">
    <citation type="submission" date="2020-12" db="EMBL/GenBank/DDBJ databases">
        <title>Metabolic potential, ecology and presence of endohyphal bacteria is reflected in genomic diversity of Mucoromycotina.</title>
        <authorList>
            <person name="Muszewska A."/>
            <person name="Okrasinska A."/>
            <person name="Steczkiewicz K."/>
            <person name="Drgas O."/>
            <person name="Orlowska M."/>
            <person name="Perlinska-Lenart U."/>
            <person name="Aleksandrzak-Piekarczyk T."/>
            <person name="Szatraj K."/>
            <person name="Zielenkiewicz U."/>
            <person name="Pilsyk S."/>
            <person name="Malc E."/>
            <person name="Mieczkowski P."/>
            <person name="Kruszewska J.S."/>
            <person name="Biernat P."/>
            <person name="Pawlowska J."/>
        </authorList>
    </citation>
    <scope>NUCLEOTIDE SEQUENCE [LARGE SCALE GENOMIC DNA]</scope>
    <source>
        <strain evidence="1 2">CBS 142.35</strain>
    </source>
</reference>
<name>A0A8H7S398_9FUNG</name>
<dbReference type="EMBL" id="JAEPRB010000091">
    <property type="protein sequence ID" value="KAG2222107.1"/>
    <property type="molecule type" value="Genomic_DNA"/>
</dbReference>
<accession>A0A8H7S398</accession>
<protein>
    <submittedName>
        <fullName evidence="1">Uncharacterized protein</fullName>
    </submittedName>
</protein>
<keyword evidence="2" id="KW-1185">Reference proteome</keyword>
<gene>
    <name evidence="1" type="ORF">INT45_007543</name>
</gene>
<sequence length="140" mass="15937">MTWIPFCCPDISSYVDFSANPMVTDVTFGCFQDGFYLCTTTMFFQELGKNFGIYDFVNTNGTSNFSGMVVEFLAAQRAGFIAAFEESFPLARVSKNGAVVNHERRKEFIDYTHFLYTATTMAVFQNTANMILREFPRVKN</sequence>
<evidence type="ECO:0000313" key="2">
    <source>
        <dbReference type="Proteomes" id="UP000646827"/>
    </source>
</evidence>
<dbReference type="AlphaFoldDB" id="A0A8H7S398"/>
<organism evidence="1 2">
    <name type="scientific">Circinella minor</name>
    <dbReference type="NCBI Taxonomy" id="1195481"/>
    <lineage>
        <taxon>Eukaryota</taxon>
        <taxon>Fungi</taxon>
        <taxon>Fungi incertae sedis</taxon>
        <taxon>Mucoromycota</taxon>
        <taxon>Mucoromycotina</taxon>
        <taxon>Mucoromycetes</taxon>
        <taxon>Mucorales</taxon>
        <taxon>Lichtheimiaceae</taxon>
        <taxon>Circinella</taxon>
    </lineage>
</organism>